<reference evidence="1" key="1">
    <citation type="submission" date="2001-12" db="EMBL/GenBank/DDBJ databases">
        <title>Oryza sativa nipponbare(GA3) genomic DNA, chromosome 7, PAC clone:P0678G09.</title>
        <authorList>
            <person name="Sasaki T."/>
            <person name="Matsumoto T."/>
            <person name="Yamamoto K."/>
        </authorList>
    </citation>
    <scope>NUCLEOTIDE SEQUENCE</scope>
</reference>
<reference evidence="3" key="4">
    <citation type="journal article" date="2008" name="Nucleic Acids Res.">
        <title>The rice annotation project database (RAP-DB): 2008 update.</title>
        <authorList>
            <consortium name="The rice annotation project (RAP)"/>
        </authorList>
    </citation>
    <scope>GENOME REANNOTATION</scope>
    <source>
        <strain evidence="3">cv. Nipponbare</strain>
    </source>
</reference>
<organism evidence="2 3">
    <name type="scientific">Oryza sativa subsp. japonica</name>
    <name type="common">Rice</name>
    <dbReference type="NCBI Taxonomy" id="39947"/>
    <lineage>
        <taxon>Eukaryota</taxon>
        <taxon>Viridiplantae</taxon>
        <taxon>Streptophyta</taxon>
        <taxon>Embryophyta</taxon>
        <taxon>Tracheophyta</taxon>
        <taxon>Spermatophyta</taxon>
        <taxon>Magnoliopsida</taxon>
        <taxon>Liliopsida</taxon>
        <taxon>Poales</taxon>
        <taxon>Poaceae</taxon>
        <taxon>BOP clade</taxon>
        <taxon>Oryzoideae</taxon>
        <taxon>Oryzeae</taxon>
        <taxon>Oryzinae</taxon>
        <taxon>Oryza</taxon>
        <taxon>Oryza sativa</taxon>
    </lineage>
</organism>
<sequence>MVLFRAPVDDGASLSGAVPLPTWRGDAERNRNRGGGASMAGGLLLPRRFACTTVAGGRRQPLWRRPVG</sequence>
<dbReference type="EMBL" id="AP004573">
    <property type="protein sequence ID" value="BAD30744.1"/>
    <property type="molecule type" value="Genomic_DNA"/>
</dbReference>
<reference evidence="2" key="2">
    <citation type="submission" date="2002-04" db="EMBL/GenBank/DDBJ databases">
        <title>Oryza sativa nipponbare(GA3) genomic DNA, chromosome 7, BAC clone:OSJNBb0052O11.</title>
        <authorList>
            <person name="Sasaki T."/>
            <person name="Matsumoto T."/>
            <person name="Katayose Y."/>
        </authorList>
    </citation>
    <scope>NUCLEOTIDE SEQUENCE</scope>
</reference>
<dbReference type="Proteomes" id="UP000000763">
    <property type="component" value="Chromosome 7"/>
</dbReference>
<gene>
    <name evidence="2" type="ORF">OSJNBb0052O11.113</name>
    <name evidence="1" type="ORF">P0678G09.5</name>
</gene>
<accession>Q69SA5</accession>
<evidence type="ECO:0000313" key="1">
    <source>
        <dbReference type="EMBL" id="BAD30744.1"/>
    </source>
</evidence>
<evidence type="ECO:0000313" key="2">
    <source>
        <dbReference type="EMBL" id="BAD30862.1"/>
    </source>
</evidence>
<name>Q69SA5_ORYSJ</name>
<reference evidence="3" key="3">
    <citation type="journal article" date="2005" name="Nature">
        <title>The map-based sequence of the rice genome.</title>
        <authorList>
            <consortium name="International rice genome sequencing project (IRGSP)"/>
            <person name="Matsumoto T."/>
            <person name="Wu J."/>
            <person name="Kanamori H."/>
            <person name="Katayose Y."/>
            <person name="Fujisawa M."/>
            <person name="Namiki N."/>
            <person name="Mizuno H."/>
            <person name="Yamamoto K."/>
            <person name="Antonio B.A."/>
            <person name="Baba T."/>
            <person name="Sakata K."/>
            <person name="Nagamura Y."/>
            <person name="Aoki H."/>
            <person name="Arikawa K."/>
            <person name="Arita K."/>
            <person name="Bito T."/>
            <person name="Chiden Y."/>
            <person name="Fujitsuka N."/>
            <person name="Fukunaka R."/>
            <person name="Hamada M."/>
            <person name="Harada C."/>
            <person name="Hayashi A."/>
            <person name="Hijishita S."/>
            <person name="Honda M."/>
            <person name="Hosokawa S."/>
            <person name="Ichikawa Y."/>
            <person name="Idonuma A."/>
            <person name="Iijima M."/>
            <person name="Ikeda M."/>
            <person name="Ikeno M."/>
            <person name="Ito K."/>
            <person name="Ito S."/>
            <person name="Ito T."/>
            <person name="Ito Y."/>
            <person name="Ito Y."/>
            <person name="Iwabuchi A."/>
            <person name="Kamiya K."/>
            <person name="Karasawa W."/>
            <person name="Kurita K."/>
            <person name="Katagiri S."/>
            <person name="Kikuta A."/>
            <person name="Kobayashi H."/>
            <person name="Kobayashi N."/>
            <person name="Machita K."/>
            <person name="Maehara T."/>
            <person name="Masukawa M."/>
            <person name="Mizubayashi T."/>
            <person name="Mukai Y."/>
            <person name="Nagasaki H."/>
            <person name="Nagata Y."/>
            <person name="Naito S."/>
            <person name="Nakashima M."/>
            <person name="Nakama Y."/>
            <person name="Nakamichi Y."/>
            <person name="Nakamura M."/>
            <person name="Meguro A."/>
            <person name="Negishi M."/>
            <person name="Ohta I."/>
            <person name="Ohta T."/>
            <person name="Okamoto M."/>
            <person name="Ono N."/>
            <person name="Saji S."/>
            <person name="Sakaguchi M."/>
            <person name="Sakai K."/>
            <person name="Shibata M."/>
            <person name="Shimokawa T."/>
            <person name="Song J."/>
            <person name="Takazaki Y."/>
            <person name="Terasawa K."/>
            <person name="Tsugane M."/>
            <person name="Tsuji K."/>
            <person name="Ueda S."/>
            <person name="Waki K."/>
            <person name="Yamagata H."/>
            <person name="Yamamoto M."/>
            <person name="Yamamoto S."/>
            <person name="Yamane H."/>
            <person name="Yoshiki S."/>
            <person name="Yoshihara R."/>
            <person name="Yukawa K."/>
            <person name="Zhong H."/>
            <person name="Yano M."/>
            <person name="Yuan Q."/>
            <person name="Ouyang S."/>
            <person name="Liu J."/>
            <person name="Jones K.M."/>
            <person name="Gansberger K."/>
            <person name="Moffat K."/>
            <person name="Hill J."/>
            <person name="Bera J."/>
            <person name="Fadrosh D."/>
            <person name="Jin S."/>
            <person name="Johri S."/>
            <person name="Kim M."/>
            <person name="Overton L."/>
            <person name="Reardon M."/>
            <person name="Tsitrin T."/>
            <person name="Vuong H."/>
            <person name="Weaver B."/>
            <person name="Ciecko A."/>
            <person name="Tallon L."/>
            <person name="Jackson J."/>
            <person name="Pai G."/>
            <person name="Aken S.V."/>
            <person name="Utterback T."/>
            <person name="Reidmuller S."/>
            <person name="Feldblyum T."/>
            <person name="Hsiao J."/>
            <person name="Zismann V."/>
            <person name="Iobst S."/>
            <person name="de Vazeille A.R."/>
            <person name="Buell C.R."/>
            <person name="Ying K."/>
            <person name="Li Y."/>
            <person name="Lu T."/>
            <person name="Huang Y."/>
            <person name="Zhao Q."/>
            <person name="Feng Q."/>
            <person name="Zhang L."/>
            <person name="Zhu J."/>
            <person name="Weng Q."/>
            <person name="Mu J."/>
            <person name="Lu Y."/>
            <person name="Fan D."/>
            <person name="Liu Y."/>
            <person name="Guan J."/>
            <person name="Zhang Y."/>
            <person name="Yu S."/>
            <person name="Liu X."/>
            <person name="Zhang Y."/>
            <person name="Hong G."/>
            <person name="Han B."/>
            <person name="Choisne N."/>
            <person name="Demange N."/>
            <person name="Orjeda G."/>
            <person name="Samain S."/>
            <person name="Cattolico L."/>
            <person name="Pelletier E."/>
            <person name="Couloux A."/>
            <person name="Segurens B."/>
            <person name="Wincker P."/>
            <person name="D'Hont A."/>
            <person name="Scarpelli C."/>
            <person name="Weissenbach J."/>
            <person name="Salanoubat M."/>
            <person name="Quetier F."/>
            <person name="Yu Y."/>
            <person name="Kim H.R."/>
            <person name="Rambo T."/>
            <person name="Currie J."/>
            <person name="Collura K."/>
            <person name="Luo M."/>
            <person name="Yang T."/>
            <person name="Ammiraju J.S.S."/>
            <person name="Engler F."/>
            <person name="Soderlund C."/>
            <person name="Wing R.A."/>
            <person name="Palmer L.E."/>
            <person name="de la Bastide M."/>
            <person name="Spiegel L."/>
            <person name="Nascimento L."/>
            <person name="Zutavern T."/>
            <person name="O'Shaughnessy A."/>
            <person name="Dike S."/>
            <person name="Dedhia N."/>
            <person name="Preston R."/>
            <person name="Balija V."/>
            <person name="McCombie W.R."/>
            <person name="Chow T."/>
            <person name="Chen H."/>
            <person name="Chung M."/>
            <person name="Chen C."/>
            <person name="Shaw J."/>
            <person name="Wu H."/>
            <person name="Hsiao K."/>
            <person name="Chao Y."/>
            <person name="Chu M."/>
            <person name="Cheng C."/>
            <person name="Hour A."/>
            <person name="Lee P."/>
            <person name="Lin S."/>
            <person name="Lin Y."/>
            <person name="Liou J."/>
            <person name="Liu S."/>
            <person name="Hsing Y."/>
            <person name="Raghuvanshi S."/>
            <person name="Mohanty A."/>
            <person name="Bharti A.K."/>
            <person name="Gaur A."/>
            <person name="Gupta V."/>
            <person name="Kumar D."/>
            <person name="Ravi V."/>
            <person name="Vij S."/>
            <person name="Kapur A."/>
            <person name="Khurana P."/>
            <person name="Khurana P."/>
            <person name="Khurana J.P."/>
            <person name="Tyagi A.K."/>
            <person name="Gaikwad K."/>
            <person name="Singh A."/>
            <person name="Dalal V."/>
            <person name="Srivastava S."/>
            <person name="Dixit A."/>
            <person name="Pal A.K."/>
            <person name="Ghazi I.A."/>
            <person name="Yadav M."/>
            <person name="Pandit A."/>
            <person name="Bhargava A."/>
            <person name="Sureshbabu K."/>
            <person name="Batra K."/>
            <person name="Sharma T.R."/>
            <person name="Mohapatra T."/>
            <person name="Singh N.K."/>
            <person name="Messing J."/>
            <person name="Nelson A.B."/>
            <person name="Fuks G."/>
            <person name="Kavchok S."/>
            <person name="Keizer G."/>
            <person name="Linton E."/>
            <person name="Llaca V."/>
            <person name="Song R."/>
            <person name="Tanyolac B."/>
            <person name="Young S."/>
            <person name="Ho-Il K."/>
            <person name="Hahn J.H."/>
            <person name="Sangsakoo G."/>
            <person name="Vanavichit A."/>
            <person name="de Mattos Luiz.A.T."/>
            <person name="Zimmer P.D."/>
            <person name="Malone G."/>
            <person name="Dellagostin O."/>
            <person name="de Oliveira A.C."/>
            <person name="Bevan M."/>
            <person name="Bancroft I."/>
            <person name="Minx P."/>
            <person name="Cordum H."/>
            <person name="Wilson R."/>
            <person name="Cheng Z."/>
            <person name="Jin W."/>
            <person name="Jiang J."/>
            <person name="Leong S.A."/>
            <person name="Iwama H."/>
            <person name="Gojobori T."/>
            <person name="Itoh T."/>
            <person name="Niimura Y."/>
            <person name="Fujii Y."/>
            <person name="Habara T."/>
            <person name="Sakai H."/>
            <person name="Sato Y."/>
            <person name="Wilson G."/>
            <person name="Kumar K."/>
            <person name="McCouch S."/>
            <person name="Juretic N."/>
            <person name="Hoen D."/>
            <person name="Wright S."/>
            <person name="Bruskiewich R."/>
            <person name="Bureau T."/>
            <person name="Miyao A."/>
            <person name="Hirochika H."/>
            <person name="Nishikawa T."/>
            <person name="Kadowaki K."/>
            <person name="Sugiura M."/>
            <person name="Burr B."/>
            <person name="Sasaki T."/>
        </authorList>
    </citation>
    <scope>NUCLEOTIDE SEQUENCE [LARGE SCALE GENOMIC DNA]</scope>
    <source>
        <strain evidence="3">cv. Nipponbare</strain>
    </source>
</reference>
<protein>
    <submittedName>
        <fullName evidence="2">Uncharacterized protein</fullName>
    </submittedName>
</protein>
<dbReference type="EMBL" id="AP005105">
    <property type="protein sequence ID" value="BAD30862.1"/>
    <property type="molecule type" value="Genomic_DNA"/>
</dbReference>
<evidence type="ECO:0000313" key="3">
    <source>
        <dbReference type="Proteomes" id="UP000000763"/>
    </source>
</evidence>
<dbReference type="AlphaFoldDB" id="Q69SA5"/>
<proteinExistence type="predicted"/>